<feature type="compositionally biased region" description="Low complexity" evidence="1">
    <location>
        <begin position="198"/>
        <end position="228"/>
    </location>
</feature>
<evidence type="ECO:0000256" key="1">
    <source>
        <dbReference type="SAM" id="MobiDB-lite"/>
    </source>
</evidence>
<feature type="region of interest" description="Disordered" evidence="1">
    <location>
        <begin position="162"/>
        <end position="263"/>
    </location>
</feature>
<sequence>MALALQTPRTLAEVRSPSSSTSLGLDHHIVVSSVFRTETTPRHRDAHLYGYEGLTPVSSPLSPEESEEDMPLSPIVFKKNEMYERSRLSYVPPMPPRSASTPPSPTNVQDLPPISPVVFSQQNSSSPSINLQPPPAFPTAGTQSLAVRLKRPLPPLPRNAIAVEDDETESLSRHSPLSALSTSSRPSPSSSYDRDTDSVSSFSPGPFSSRSSATSVLRSASSDSIGSSRAVEAFPTPEARPKVSPLTIPLRSHTSPLPPGLVPPIGSRIMSPYISVTPASPLPPQQFFFEQPPRQRNMSASSLVHSSTAESPEGPRHIARSPSPVTLPRTSSPVPSLTASTSSQKSDGKGGLFTLRRIRSGARLFGRRTLSSASEQWEDLNDDETIVGHGQQGSLSLDDGMLRPRVQSRPDTPSTLGSEGSGGGKRSMDTHSVTWLQDRHPTKRLEIMELVLREEGEVWMPIDIDDAIPKLRKLKVAGAFKT</sequence>
<feature type="compositionally biased region" description="Polar residues" evidence="1">
    <location>
        <begin position="328"/>
        <end position="345"/>
    </location>
</feature>
<gene>
    <name evidence="2" type="ORF">BD311DRAFT_38691</name>
</gene>
<evidence type="ECO:0000313" key="2">
    <source>
        <dbReference type="EMBL" id="TBU24116.1"/>
    </source>
</evidence>
<feature type="compositionally biased region" description="Polar residues" evidence="1">
    <location>
        <begin position="118"/>
        <end position="131"/>
    </location>
</feature>
<feature type="region of interest" description="Disordered" evidence="1">
    <location>
        <begin position="89"/>
        <end position="142"/>
    </location>
</feature>
<organism evidence="2">
    <name type="scientific">Dichomitus squalens</name>
    <dbReference type="NCBI Taxonomy" id="114155"/>
    <lineage>
        <taxon>Eukaryota</taxon>
        <taxon>Fungi</taxon>
        <taxon>Dikarya</taxon>
        <taxon>Basidiomycota</taxon>
        <taxon>Agaricomycotina</taxon>
        <taxon>Agaricomycetes</taxon>
        <taxon>Polyporales</taxon>
        <taxon>Polyporaceae</taxon>
        <taxon>Dichomitus</taxon>
    </lineage>
</organism>
<dbReference type="EMBL" id="ML143487">
    <property type="protein sequence ID" value="TBU24116.1"/>
    <property type="molecule type" value="Genomic_DNA"/>
</dbReference>
<name>A0A4Q9ME48_9APHY</name>
<dbReference type="Proteomes" id="UP000292957">
    <property type="component" value="Unassembled WGS sequence"/>
</dbReference>
<feature type="compositionally biased region" description="Low complexity" evidence="1">
    <location>
        <begin position="173"/>
        <end position="191"/>
    </location>
</feature>
<feature type="compositionally biased region" description="Polar residues" evidence="1">
    <location>
        <begin position="409"/>
        <end position="418"/>
    </location>
</feature>
<dbReference type="AlphaFoldDB" id="A0A4Q9ME48"/>
<feature type="region of interest" description="Disordered" evidence="1">
    <location>
        <begin position="293"/>
        <end position="351"/>
    </location>
</feature>
<proteinExistence type="predicted"/>
<dbReference type="OrthoDB" id="2754276at2759"/>
<feature type="region of interest" description="Disordered" evidence="1">
    <location>
        <begin position="388"/>
        <end position="435"/>
    </location>
</feature>
<feature type="compositionally biased region" description="Polar residues" evidence="1">
    <location>
        <begin position="297"/>
        <end position="310"/>
    </location>
</feature>
<accession>A0A4Q9ME48</accession>
<protein>
    <submittedName>
        <fullName evidence="2">Uncharacterized protein</fullName>
    </submittedName>
</protein>
<reference evidence="2" key="1">
    <citation type="submission" date="2019-01" db="EMBL/GenBank/DDBJ databases">
        <title>Draft genome sequences of three monokaryotic isolates of the white-rot basidiomycete fungus Dichomitus squalens.</title>
        <authorList>
            <consortium name="DOE Joint Genome Institute"/>
            <person name="Lopez S.C."/>
            <person name="Andreopoulos B."/>
            <person name="Pangilinan J."/>
            <person name="Lipzen A."/>
            <person name="Riley R."/>
            <person name="Ahrendt S."/>
            <person name="Ng V."/>
            <person name="Barry K."/>
            <person name="Daum C."/>
            <person name="Grigoriev I.V."/>
            <person name="Hilden K.S."/>
            <person name="Makela M.R."/>
            <person name="de Vries R.P."/>
        </authorList>
    </citation>
    <scope>NUCLEOTIDE SEQUENCE [LARGE SCALE GENOMIC DNA]</scope>
    <source>
        <strain evidence="2">OM18370.1</strain>
    </source>
</reference>